<feature type="transmembrane region" description="Helical" evidence="13">
    <location>
        <begin position="72"/>
        <end position="89"/>
    </location>
</feature>
<dbReference type="PANTHER" id="PTHR21248">
    <property type="entry name" value="CARDIOLIPIN SYNTHASE"/>
    <property type="match status" value="1"/>
</dbReference>
<dbReference type="SUPFAM" id="SSF56024">
    <property type="entry name" value="Phospholipase D/nuclease"/>
    <property type="match status" value="2"/>
</dbReference>
<evidence type="ECO:0000256" key="3">
    <source>
        <dbReference type="ARBA" id="ARBA00022516"/>
    </source>
</evidence>
<dbReference type="Proteomes" id="UP000260773">
    <property type="component" value="Unassembled WGS sequence"/>
</dbReference>
<sequence length="513" mass="58543">MREEQKGAVKNSIGRIFITALLILIQVVWLIELFVRLNKYSTGISLVSSAIALIVVIKIYGRDMNSAMKMPWMILIMAFPVAGVGIYLLCGHSGVNIGIRKHFQALQSELTPLLPDKEDILQKMSDEDRQTANMAHYISHSAGYPVYDNTDLEFYPEAVDGFEAQKEALKQAKKFIFMEYHAIEDAQSFAGMKSILFEKAKEGVEVRLIYDDVGSMGFINTDFVKQMESQGIQCRIFNKIVPFVNMFMNNRDHRKITVIDGQVGFTGGYNLADEYFNITHPYGLWKDTGVRMEGDAVRSLTVMFLEMWNAIKKTDTDYTAYFPEITYTAKQTGYVQPYADNPLDDEHTGENVYMNVLNSARKYAYFITPYLLISDEMKKAFTLAARRGVDVRIITPGIPDKKFVYQATRSYYNRLVKKGVRIFEYTPGFCHAKQCVSDDKAAVVGTINLDYRSLYHHFENAAAFYHKDAVAGVKADFDHLFEECHEVTEQYRSHRSTALRIGQCILRLFAPLL</sequence>
<feature type="domain" description="PLD phosphodiesterase" evidence="14">
    <location>
        <begin position="426"/>
        <end position="453"/>
    </location>
</feature>
<evidence type="ECO:0000256" key="7">
    <source>
        <dbReference type="ARBA" id="ARBA00022989"/>
    </source>
</evidence>
<keyword evidence="3" id="KW-0444">Lipid biosynthesis</keyword>
<keyword evidence="4" id="KW-0808">Transferase</keyword>
<dbReference type="GO" id="GO:0032049">
    <property type="term" value="P:cardiolipin biosynthetic process"/>
    <property type="evidence" value="ECO:0007669"/>
    <property type="project" value="UniProtKB-UniRule"/>
</dbReference>
<evidence type="ECO:0000256" key="13">
    <source>
        <dbReference type="SAM" id="Phobius"/>
    </source>
</evidence>
<evidence type="ECO:0000256" key="4">
    <source>
        <dbReference type="ARBA" id="ARBA00022679"/>
    </source>
</evidence>
<keyword evidence="8" id="KW-0443">Lipid metabolism</keyword>
<feature type="transmembrane region" description="Helical" evidence="13">
    <location>
        <begin position="43"/>
        <end position="60"/>
    </location>
</feature>
<dbReference type="SMART" id="SM00155">
    <property type="entry name" value="PLDc"/>
    <property type="match status" value="2"/>
</dbReference>
<dbReference type="Pfam" id="PF13396">
    <property type="entry name" value="PLDc_N"/>
    <property type="match status" value="1"/>
</dbReference>
<dbReference type="EC" id="2.7.8.-" evidence="12"/>
<reference evidence="15 16" key="1">
    <citation type="submission" date="2018-08" db="EMBL/GenBank/DDBJ databases">
        <title>A genome reference for cultivated species of the human gut microbiota.</title>
        <authorList>
            <person name="Zou Y."/>
            <person name="Xue W."/>
            <person name="Luo G."/>
        </authorList>
    </citation>
    <scope>NUCLEOTIDE SEQUENCE [LARGE SCALE GENOMIC DNA]</scope>
    <source>
        <strain evidence="15 16">AF45-17</strain>
    </source>
</reference>
<comment type="caution">
    <text evidence="15">The sequence shown here is derived from an EMBL/GenBank/DDBJ whole genome shotgun (WGS) entry which is preliminary data.</text>
</comment>
<feature type="domain" description="PLD phosphodiesterase" evidence="14">
    <location>
        <begin position="248"/>
        <end position="275"/>
    </location>
</feature>
<dbReference type="EMBL" id="QVEP01000021">
    <property type="protein sequence ID" value="RGB79669.1"/>
    <property type="molecule type" value="Genomic_DNA"/>
</dbReference>
<evidence type="ECO:0000313" key="16">
    <source>
        <dbReference type="Proteomes" id="UP000260773"/>
    </source>
</evidence>
<keyword evidence="5 13" id="KW-0812">Transmembrane</keyword>
<dbReference type="GO" id="GO:0008808">
    <property type="term" value="F:cardiolipin synthase activity"/>
    <property type="evidence" value="ECO:0007669"/>
    <property type="project" value="UniProtKB-UniRule"/>
</dbReference>
<evidence type="ECO:0000256" key="9">
    <source>
        <dbReference type="ARBA" id="ARBA00023136"/>
    </source>
</evidence>
<dbReference type="PROSITE" id="PS50035">
    <property type="entry name" value="PLD"/>
    <property type="match status" value="2"/>
</dbReference>
<evidence type="ECO:0000256" key="10">
    <source>
        <dbReference type="ARBA" id="ARBA00023209"/>
    </source>
</evidence>
<evidence type="ECO:0000259" key="14">
    <source>
        <dbReference type="PROSITE" id="PS50035"/>
    </source>
</evidence>
<keyword evidence="11" id="KW-1208">Phospholipid metabolism</keyword>
<evidence type="ECO:0000256" key="6">
    <source>
        <dbReference type="ARBA" id="ARBA00022737"/>
    </source>
</evidence>
<keyword evidence="9 13" id="KW-0472">Membrane</keyword>
<evidence type="ECO:0000256" key="5">
    <source>
        <dbReference type="ARBA" id="ARBA00022692"/>
    </source>
</evidence>
<keyword evidence="10" id="KW-0594">Phospholipid biosynthesis</keyword>
<dbReference type="CDD" id="cd09154">
    <property type="entry name" value="PLDc_SMU_988_like_1"/>
    <property type="match status" value="1"/>
</dbReference>
<evidence type="ECO:0000256" key="8">
    <source>
        <dbReference type="ARBA" id="ARBA00023098"/>
    </source>
</evidence>
<dbReference type="InterPro" id="IPR025202">
    <property type="entry name" value="PLD-like_dom"/>
</dbReference>
<gene>
    <name evidence="15" type="primary">cls</name>
    <name evidence="15" type="ORF">DW070_09480</name>
</gene>
<protein>
    <recommendedName>
        <fullName evidence="12">Cardiolipin synthase</fullName>
        <ecNumber evidence="12">2.7.8.-</ecNumber>
    </recommendedName>
</protein>
<keyword evidence="7 13" id="KW-1133">Transmembrane helix</keyword>
<keyword evidence="6" id="KW-0677">Repeat</keyword>
<evidence type="ECO:0000313" key="15">
    <source>
        <dbReference type="EMBL" id="RGB79669.1"/>
    </source>
</evidence>
<dbReference type="CDD" id="cd09160">
    <property type="entry name" value="PLDc_SMU_988_like_2"/>
    <property type="match status" value="1"/>
</dbReference>
<feature type="transmembrane region" description="Helical" evidence="13">
    <location>
        <begin position="12"/>
        <end position="31"/>
    </location>
</feature>
<proteinExistence type="predicted"/>
<dbReference type="NCBIfam" id="TIGR04265">
    <property type="entry name" value="bac_cardiolipin"/>
    <property type="match status" value="1"/>
</dbReference>
<dbReference type="GO" id="GO:0005886">
    <property type="term" value="C:plasma membrane"/>
    <property type="evidence" value="ECO:0007669"/>
    <property type="project" value="UniProtKB-SubCell"/>
</dbReference>
<keyword evidence="2" id="KW-1003">Cell membrane</keyword>
<dbReference type="Gene3D" id="3.30.870.10">
    <property type="entry name" value="Endonuclease Chain A"/>
    <property type="match status" value="2"/>
</dbReference>
<evidence type="ECO:0000256" key="2">
    <source>
        <dbReference type="ARBA" id="ARBA00022475"/>
    </source>
</evidence>
<organism evidence="15 16">
    <name type="scientific">Coprococcus catus</name>
    <dbReference type="NCBI Taxonomy" id="116085"/>
    <lineage>
        <taxon>Bacteria</taxon>
        <taxon>Bacillati</taxon>
        <taxon>Bacillota</taxon>
        <taxon>Clostridia</taxon>
        <taxon>Lachnospirales</taxon>
        <taxon>Lachnospiraceae</taxon>
        <taxon>Coprococcus</taxon>
    </lineage>
</organism>
<dbReference type="InterPro" id="IPR001736">
    <property type="entry name" value="PLipase_D/transphosphatidylase"/>
</dbReference>
<comment type="subcellular location">
    <subcellularLocation>
        <location evidence="1">Cell membrane</location>
        <topology evidence="1">Multi-pass membrane protein</topology>
    </subcellularLocation>
</comment>
<evidence type="ECO:0000256" key="12">
    <source>
        <dbReference type="NCBIfam" id="TIGR04265"/>
    </source>
</evidence>
<name>A0A3E2TMQ0_9FIRM</name>
<accession>A0A3E2TMQ0</accession>
<dbReference type="PANTHER" id="PTHR21248:SF22">
    <property type="entry name" value="PHOSPHOLIPASE D"/>
    <property type="match status" value="1"/>
</dbReference>
<dbReference type="InterPro" id="IPR022924">
    <property type="entry name" value="Cardiolipin_synthase"/>
</dbReference>
<dbReference type="Pfam" id="PF13091">
    <property type="entry name" value="PLDc_2"/>
    <property type="match status" value="2"/>
</dbReference>
<dbReference type="AlphaFoldDB" id="A0A3E2TMQ0"/>
<dbReference type="InterPro" id="IPR027379">
    <property type="entry name" value="CLS_N"/>
</dbReference>
<evidence type="ECO:0000256" key="11">
    <source>
        <dbReference type="ARBA" id="ARBA00023264"/>
    </source>
</evidence>
<evidence type="ECO:0000256" key="1">
    <source>
        <dbReference type="ARBA" id="ARBA00004651"/>
    </source>
</evidence>